<keyword evidence="1" id="KW-0812">Transmembrane</keyword>
<dbReference type="Proteomes" id="UP000033930">
    <property type="component" value="Unassembled WGS sequence"/>
</dbReference>
<keyword evidence="1" id="KW-1133">Transmembrane helix</keyword>
<comment type="caution">
    <text evidence="2">The sequence shown here is derived from an EMBL/GenBank/DDBJ whole genome shotgun (WGS) entry which is preliminary data.</text>
</comment>
<organism evidence="2 3">
    <name type="scientific">Candidatus Uhrbacteria bacterium GW2011_GWC1_41_20</name>
    <dbReference type="NCBI Taxonomy" id="1618983"/>
    <lineage>
        <taxon>Bacteria</taxon>
        <taxon>Candidatus Uhriibacteriota</taxon>
    </lineage>
</organism>
<feature type="transmembrane region" description="Helical" evidence="1">
    <location>
        <begin position="78"/>
        <end position="101"/>
    </location>
</feature>
<sequence>MNRLKWYKRAEFLIPSAFVIGTHIGLYLADALYGVRIESDLLIFLFFPEIIVFFMVVEPISAWYQYTGLSWFWLDTVFWDFVILAMAFAYGWIGIGLVNIYRLIRHKYFQKVDDRR</sequence>
<dbReference type="EMBL" id="LCAW01000011">
    <property type="protein sequence ID" value="KKR99050.1"/>
    <property type="molecule type" value="Genomic_DNA"/>
</dbReference>
<gene>
    <name evidence="2" type="ORF">UU50_C0011G0029</name>
</gene>
<feature type="transmembrane region" description="Helical" evidence="1">
    <location>
        <begin position="41"/>
        <end position="66"/>
    </location>
</feature>
<feature type="transmembrane region" description="Helical" evidence="1">
    <location>
        <begin position="12"/>
        <end position="29"/>
    </location>
</feature>
<proteinExistence type="predicted"/>
<keyword evidence="1" id="KW-0472">Membrane</keyword>
<dbReference type="AlphaFoldDB" id="A0A0G0XQB5"/>
<name>A0A0G0XQB5_9BACT</name>
<evidence type="ECO:0000313" key="3">
    <source>
        <dbReference type="Proteomes" id="UP000033930"/>
    </source>
</evidence>
<protein>
    <submittedName>
        <fullName evidence="2">Uncharacterized protein</fullName>
    </submittedName>
</protein>
<evidence type="ECO:0000256" key="1">
    <source>
        <dbReference type="SAM" id="Phobius"/>
    </source>
</evidence>
<accession>A0A0G0XQB5</accession>
<reference evidence="2 3" key="1">
    <citation type="journal article" date="2015" name="Nature">
        <title>rRNA introns, odd ribosomes, and small enigmatic genomes across a large radiation of phyla.</title>
        <authorList>
            <person name="Brown C.T."/>
            <person name="Hug L.A."/>
            <person name="Thomas B.C."/>
            <person name="Sharon I."/>
            <person name="Castelle C.J."/>
            <person name="Singh A."/>
            <person name="Wilkins M.J."/>
            <person name="Williams K.H."/>
            <person name="Banfield J.F."/>
        </authorList>
    </citation>
    <scope>NUCLEOTIDE SEQUENCE [LARGE SCALE GENOMIC DNA]</scope>
</reference>
<evidence type="ECO:0000313" key="2">
    <source>
        <dbReference type="EMBL" id="KKR99050.1"/>
    </source>
</evidence>